<dbReference type="Proteomes" id="UP000293764">
    <property type="component" value="Unassembled WGS sequence"/>
</dbReference>
<evidence type="ECO:0000313" key="4">
    <source>
        <dbReference type="EMBL" id="RYV52362.1"/>
    </source>
</evidence>
<dbReference type="EMBL" id="SDWW01000006">
    <property type="protein sequence ID" value="RYV52362.1"/>
    <property type="molecule type" value="Genomic_DNA"/>
</dbReference>
<feature type="compositionally biased region" description="Acidic residues" evidence="3">
    <location>
        <begin position="231"/>
        <end position="242"/>
    </location>
</feature>
<comment type="caution">
    <text evidence="4">The sequence shown here is derived from an EMBL/GenBank/DDBJ whole genome shotgun (WGS) entry which is preliminary data.</text>
</comment>
<dbReference type="SUPFAM" id="SSF50249">
    <property type="entry name" value="Nucleic acid-binding proteins"/>
    <property type="match status" value="1"/>
</dbReference>
<dbReference type="InterPro" id="IPR012340">
    <property type="entry name" value="NA-bd_OB-fold"/>
</dbReference>
<gene>
    <name evidence="4" type="ORF">EUA98_03940</name>
</gene>
<evidence type="ECO:0000256" key="3">
    <source>
        <dbReference type="SAM" id="MobiDB-lite"/>
    </source>
</evidence>
<dbReference type="AlphaFoldDB" id="A0A4Q5N2F7"/>
<feature type="region of interest" description="Disordered" evidence="3">
    <location>
        <begin position="1"/>
        <end position="97"/>
    </location>
</feature>
<accession>A0A4Q5N2F7</accession>
<organism evidence="4 5">
    <name type="scientific">Pengzhenrongella frigida</name>
    <dbReference type="NCBI Taxonomy" id="1259133"/>
    <lineage>
        <taxon>Bacteria</taxon>
        <taxon>Bacillati</taxon>
        <taxon>Actinomycetota</taxon>
        <taxon>Actinomycetes</taxon>
        <taxon>Micrococcales</taxon>
        <taxon>Pengzhenrongella</taxon>
    </lineage>
</organism>
<evidence type="ECO:0000313" key="5">
    <source>
        <dbReference type="Proteomes" id="UP000293764"/>
    </source>
</evidence>
<dbReference type="CDD" id="cd04496">
    <property type="entry name" value="SSB_OBF"/>
    <property type="match status" value="1"/>
</dbReference>
<sequence length="271" mass="29261">MPDGGPRWCAATAGRRSGRSSRHGWCSPPSPSSVSTARFAGWRPVLPRSRRPPDRPQARPPPRRPQPDRLTAPEPPLAAHPRPHGPTRVGRERGGTMSTNELILTLVGWVATEPKRYTSTGAGTTAFTSFRMASTRRYFDRAAGVWVDGRTEWFTVKAWRQQAYNVAASLRKSDPVIVQGRLVTEEWTGPDGPRTTLVLEAAAIGPDLTYGEAKFARTVHVAAGGAADQQDATDEPPGDPADESTLVGEPARAVLTDDLTDDLNDDLAGVP</sequence>
<dbReference type="InterPro" id="IPR000424">
    <property type="entry name" value="Primosome_PriB/ssb"/>
</dbReference>
<dbReference type="Gene3D" id="2.40.50.140">
    <property type="entry name" value="Nucleic acid-binding proteins"/>
    <property type="match status" value="1"/>
</dbReference>
<reference evidence="4 5" key="1">
    <citation type="submission" date="2019-01" db="EMBL/GenBank/DDBJ databases">
        <title>Novel species of Cellulomonas.</title>
        <authorList>
            <person name="Liu Q."/>
            <person name="Xin Y.-H."/>
        </authorList>
    </citation>
    <scope>NUCLEOTIDE SEQUENCE [LARGE SCALE GENOMIC DNA]</scope>
    <source>
        <strain evidence="4 5">HLT2-17</strain>
    </source>
</reference>
<name>A0A4Q5N2F7_9MICO</name>
<dbReference type="GO" id="GO:0003697">
    <property type="term" value="F:single-stranded DNA binding"/>
    <property type="evidence" value="ECO:0007669"/>
    <property type="project" value="InterPro"/>
</dbReference>
<dbReference type="Pfam" id="PF00436">
    <property type="entry name" value="SSB"/>
    <property type="match status" value="1"/>
</dbReference>
<evidence type="ECO:0000256" key="2">
    <source>
        <dbReference type="PROSITE-ProRule" id="PRU00252"/>
    </source>
</evidence>
<proteinExistence type="predicted"/>
<keyword evidence="1 2" id="KW-0238">DNA-binding</keyword>
<dbReference type="OrthoDB" id="4427276at2"/>
<feature type="region of interest" description="Disordered" evidence="3">
    <location>
        <begin position="225"/>
        <end position="271"/>
    </location>
</feature>
<keyword evidence="5" id="KW-1185">Reference proteome</keyword>
<protein>
    <submittedName>
        <fullName evidence="4">Single-stranded DNA-binding protein</fullName>
    </submittedName>
</protein>
<dbReference type="PROSITE" id="PS50935">
    <property type="entry name" value="SSB"/>
    <property type="match status" value="1"/>
</dbReference>
<evidence type="ECO:0000256" key="1">
    <source>
        <dbReference type="ARBA" id="ARBA00023125"/>
    </source>
</evidence>